<dbReference type="Proteomes" id="UP000677875">
    <property type="component" value="Unassembled WGS sequence"/>
</dbReference>
<dbReference type="AlphaFoldDB" id="A0A940XL69"/>
<dbReference type="RefSeq" id="WP_210870245.1">
    <property type="nucleotide sequence ID" value="NZ_JAGPNL010000002.1"/>
</dbReference>
<evidence type="ECO:0000313" key="3">
    <source>
        <dbReference type="EMBL" id="MBQ0826715.1"/>
    </source>
</evidence>
<dbReference type="Gene3D" id="1.25.40.10">
    <property type="entry name" value="Tetratricopeptide repeat domain"/>
    <property type="match status" value="2"/>
</dbReference>
<feature type="domain" description="CHAT" evidence="2">
    <location>
        <begin position="843"/>
        <end position="1133"/>
    </location>
</feature>
<organism evidence="3 4">
    <name type="scientific">Streptomyces tagetis</name>
    <dbReference type="NCBI Taxonomy" id="2820809"/>
    <lineage>
        <taxon>Bacteria</taxon>
        <taxon>Bacillati</taxon>
        <taxon>Actinomycetota</taxon>
        <taxon>Actinomycetes</taxon>
        <taxon>Kitasatosporales</taxon>
        <taxon>Streptomycetaceae</taxon>
        <taxon>Streptomyces</taxon>
    </lineage>
</organism>
<feature type="region of interest" description="Disordered" evidence="1">
    <location>
        <begin position="1098"/>
        <end position="1157"/>
    </location>
</feature>
<evidence type="ECO:0000259" key="2">
    <source>
        <dbReference type="Pfam" id="PF12770"/>
    </source>
</evidence>
<gene>
    <name evidence="3" type="ORF">J5Y05_09370</name>
</gene>
<evidence type="ECO:0000313" key="4">
    <source>
        <dbReference type="Proteomes" id="UP000677875"/>
    </source>
</evidence>
<dbReference type="EMBL" id="JAGPNL010000002">
    <property type="protein sequence ID" value="MBQ0826715.1"/>
    <property type="molecule type" value="Genomic_DNA"/>
</dbReference>
<dbReference type="InterPro" id="IPR024983">
    <property type="entry name" value="CHAT_dom"/>
</dbReference>
<protein>
    <submittedName>
        <fullName evidence="3">CHAT domain-containing protein</fullName>
    </submittedName>
</protein>
<sequence>MGLSLEELTELRIPPAELTERVLGPVRDRAAAGPPDGLGTEERQLWYAMVGAVCARLGDLDSSVHHYAAAVTELDAEPAGHPDRLDALFRLGAALHSRFLERGDPDDARQSLDRLGEVLDGAEPGFWPRLMTAGNLGRCLLDRYAADGDATDLRAARDLLEAELTVAGEPPAAPEDADPDELHTWVFALEVLAECLREQAERAHDHELLTRSLGRAEDALGLAGDLPEFRAGPEKALARTLFVRALWTKSADDLDEVIRLLDPGMPAAPMENPAARAVNLGLAHFERYRMLGDRADLTGARTALERAVAELPPASAARAGAAVDLAVVLRETAPGVPDGPALLDRAVRLTQEATAALPPGSALSLTAVAAGAEARVARQETGGVADGAAELREACRAMEAAAPYLPPGGGQLVASFRDAWGSALVRLAALTSDPAALDLAVSQLTRALDEPGGLPDRPRTTANLAGGLYERFLARGRMSDLDQAVGLWRESADTRPPRSPHRVRTLNGLGVALHQRYDRRGRPGDLDEAVARLTTAAGLPADDTERAAVLTNLGHAHQARYEATDDPGDLDRAVTAHREALDLLPPGAGHSTEAHLGLALSLGARGERDGSVAVLDDAARHAERARGQAGPESRARVSCLFALAGLARVRHAVGGAPHDLRRADTHYRAGYEAARQRYPAAAAEGAMEWGRWQARLGRFTEAVATLDLAERAVRHLVDEQGPRAAKESWLRTSRGLPAATALAAWRSGDPRGAVVRLERTRALLLAEQLRGDTPVSTGPDSATGALPAAGTVLYLVPGPGGGVAFTVEGGSVRATALDGLDEDTVAGWRDTEWADEEHLGRFARWAWRDVLAGVLPPAGTPVTLVPVGELVHLPWQVARTDAPPPDGFLLDGHAVAFAPALNVLAPDGPARSGRYLGVAVGRGTGLRDLTCAEREVRGASRRFAQSLVLVDEDATPGRVLEWLAGGGVAHFACHAETDPADPLASALVLGGGARLTVRDLLDVRADLDLVLLSACATSVAGHELPDEVVGLPGTLIGAGARGVVSAAWPVDDLAACLMMTDFVDRWADGTDPAEALRAAQTGLRDLPPAQLARRLRTLRGPLTASAAPERTPPPGPRRPYEALGDWGAFTYTGRAGADAVPGPLPPDPSADRNGDLP</sequence>
<comment type="caution">
    <text evidence="3">The sequence shown here is derived from an EMBL/GenBank/DDBJ whole genome shotgun (WGS) entry which is preliminary data.</text>
</comment>
<keyword evidence="4" id="KW-1185">Reference proteome</keyword>
<dbReference type="Pfam" id="PF12770">
    <property type="entry name" value="CHAT"/>
    <property type="match status" value="1"/>
</dbReference>
<name>A0A940XL69_9ACTN</name>
<proteinExistence type="predicted"/>
<evidence type="ECO:0000256" key="1">
    <source>
        <dbReference type="SAM" id="MobiDB-lite"/>
    </source>
</evidence>
<accession>A0A940XL69</accession>
<dbReference type="SUPFAM" id="SSF48452">
    <property type="entry name" value="TPR-like"/>
    <property type="match status" value="1"/>
</dbReference>
<dbReference type="InterPro" id="IPR011990">
    <property type="entry name" value="TPR-like_helical_dom_sf"/>
</dbReference>
<reference evidence="3" key="1">
    <citation type="submission" date="2021-04" db="EMBL/GenBank/DDBJ databases">
        <title>Genome seq and assembly of Streptomyces sp. RG38.</title>
        <authorList>
            <person name="Chhetri G."/>
        </authorList>
    </citation>
    <scope>NUCLEOTIDE SEQUENCE</scope>
    <source>
        <strain evidence="3">RG38</strain>
    </source>
</reference>